<keyword evidence="6 7" id="KW-0472">Membrane</keyword>
<comment type="caution">
    <text evidence="8">The sequence shown here is derived from an EMBL/GenBank/DDBJ whole genome shotgun (WGS) entry which is preliminary data.</text>
</comment>
<comment type="subcellular location">
    <subcellularLocation>
        <location evidence="7">Cell membrane</location>
        <topology evidence="7">Multi-pass membrane protein</topology>
    </subcellularLocation>
</comment>
<feature type="transmembrane region" description="Helical" evidence="7">
    <location>
        <begin position="249"/>
        <end position="269"/>
    </location>
</feature>
<gene>
    <name evidence="7" type="primary">lgt</name>
    <name evidence="8" type="ORF">ENR64_23780</name>
</gene>
<keyword evidence="3 7" id="KW-0808">Transferase</keyword>
<feature type="transmembrane region" description="Helical" evidence="7">
    <location>
        <begin position="63"/>
        <end position="81"/>
    </location>
</feature>
<comment type="similarity">
    <text evidence="1 7">Belongs to the Lgt family.</text>
</comment>
<organism evidence="8">
    <name type="scientific">Oscillatoriales cyanobacterium SpSt-418</name>
    <dbReference type="NCBI Taxonomy" id="2282169"/>
    <lineage>
        <taxon>Bacteria</taxon>
        <taxon>Bacillati</taxon>
        <taxon>Cyanobacteriota</taxon>
        <taxon>Cyanophyceae</taxon>
        <taxon>Oscillatoriophycideae</taxon>
        <taxon>Oscillatoriales</taxon>
    </lineage>
</organism>
<keyword evidence="8" id="KW-0328">Glycosyltransferase</keyword>
<feature type="transmembrane region" description="Helical" evidence="7">
    <location>
        <begin position="125"/>
        <end position="143"/>
    </location>
</feature>
<dbReference type="AlphaFoldDB" id="A0A7C3PL99"/>
<protein>
    <recommendedName>
        <fullName evidence="7">Phosphatidylglycerol--prolipoprotein diacylglyceryl transferase</fullName>
        <ecNumber evidence="7">2.5.1.145</ecNumber>
    </recommendedName>
</protein>
<dbReference type="InterPro" id="IPR001640">
    <property type="entry name" value="Lgt"/>
</dbReference>
<evidence type="ECO:0000256" key="6">
    <source>
        <dbReference type="ARBA" id="ARBA00023136"/>
    </source>
</evidence>
<evidence type="ECO:0000256" key="2">
    <source>
        <dbReference type="ARBA" id="ARBA00022475"/>
    </source>
</evidence>
<dbReference type="Pfam" id="PF01790">
    <property type="entry name" value="LGT"/>
    <property type="match status" value="1"/>
</dbReference>
<evidence type="ECO:0000256" key="3">
    <source>
        <dbReference type="ARBA" id="ARBA00022679"/>
    </source>
</evidence>
<dbReference type="PANTHER" id="PTHR30589:SF0">
    <property type="entry name" value="PHOSPHATIDYLGLYCEROL--PROLIPOPROTEIN DIACYLGLYCERYL TRANSFERASE"/>
    <property type="match status" value="1"/>
</dbReference>
<evidence type="ECO:0000256" key="7">
    <source>
        <dbReference type="HAMAP-Rule" id="MF_01147"/>
    </source>
</evidence>
<dbReference type="PROSITE" id="PS01311">
    <property type="entry name" value="LGT"/>
    <property type="match status" value="1"/>
</dbReference>
<feature type="transmembrane region" description="Helical" evidence="7">
    <location>
        <begin position="30"/>
        <end position="51"/>
    </location>
</feature>
<dbReference type="GO" id="GO:0005886">
    <property type="term" value="C:plasma membrane"/>
    <property type="evidence" value="ECO:0007669"/>
    <property type="project" value="UniProtKB-SubCell"/>
</dbReference>
<keyword evidence="4 7" id="KW-0812">Transmembrane</keyword>
<evidence type="ECO:0000256" key="5">
    <source>
        <dbReference type="ARBA" id="ARBA00022989"/>
    </source>
</evidence>
<comment type="catalytic activity">
    <reaction evidence="7">
        <text>L-cysteinyl-[prolipoprotein] + a 1,2-diacyl-sn-glycero-3-phospho-(1'-sn-glycerol) = an S-1,2-diacyl-sn-glyceryl-L-cysteinyl-[prolipoprotein] + sn-glycerol 1-phosphate + H(+)</text>
        <dbReference type="Rhea" id="RHEA:56712"/>
        <dbReference type="Rhea" id="RHEA-COMP:14679"/>
        <dbReference type="Rhea" id="RHEA-COMP:14680"/>
        <dbReference type="ChEBI" id="CHEBI:15378"/>
        <dbReference type="ChEBI" id="CHEBI:29950"/>
        <dbReference type="ChEBI" id="CHEBI:57685"/>
        <dbReference type="ChEBI" id="CHEBI:64716"/>
        <dbReference type="ChEBI" id="CHEBI:140658"/>
        <dbReference type="EC" id="2.5.1.145"/>
    </reaction>
</comment>
<dbReference type="HAMAP" id="MF_01147">
    <property type="entry name" value="Lgt"/>
    <property type="match status" value="1"/>
</dbReference>
<evidence type="ECO:0000313" key="8">
    <source>
        <dbReference type="EMBL" id="HFN00717.1"/>
    </source>
</evidence>
<comment type="pathway">
    <text evidence="7">Protein modification; lipoprotein biosynthesis (diacylglyceryl transfer).</text>
</comment>
<dbReference type="UniPathway" id="UPA00664"/>
<keyword evidence="5 7" id="KW-1133">Transmembrane helix</keyword>
<comment type="function">
    <text evidence="7">Catalyzes the transfer of the diacylglyceryl group from phosphatidylglycerol to the sulfhydryl group of the N-terminal cysteine of a prolipoprotein, the first step in the formation of mature lipoproteins.</text>
</comment>
<sequence length="295" mass="33091">MLMLPAPVFAVQFTSPGPIIFEWGPLAIRWYGLLIASAVLIGVTLSQALAVRRKINPELISDLAIWLVIVAIPCARLYYVIFEWEQYAQQPGQAFAIWRGGIAIHGAVIGGVLAALLFSRLKQISFWQLADLVAPSLILGQAIGRWGNFFNSEAFGAPTDLPWKLFIPVQNRPPGLESVAYYHPTFLYESIWNLAIFAILIFLFFRDLQGRPRLKVGTLFLVYLVFYGCGRFWIEGLRLDSLMLGPLRIAQVVSLAQIALGTAGLFWLYRLDRFLPDMVAPQEVSTSSENSRQDE</sequence>
<dbReference type="NCBIfam" id="TIGR00544">
    <property type="entry name" value="lgt"/>
    <property type="match status" value="1"/>
</dbReference>
<evidence type="ECO:0000256" key="1">
    <source>
        <dbReference type="ARBA" id="ARBA00007150"/>
    </source>
</evidence>
<keyword evidence="8" id="KW-0449">Lipoprotein</keyword>
<reference evidence="8" key="1">
    <citation type="journal article" date="2020" name="mSystems">
        <title>Genome- and Community-Level Interaction Insights into Carbon Utilization and Element Cycling Functions of Hydrothermarchaeota in Hydrothermal Sediment.</title>
        <authorList>
            <person name="Zhou Z."/>
            <person name="Liu Y."/>
            <person name="Xu W."/>
            <person name="Pan J."/>
            <person name="Luo Z.H."/>
            <person name="Li M."/>
        </authorList>
    </citation>
    <scope>NUCLEOTIDE SEQUENCE [LARGE SCALE GENOMIC DNA]</scope>
    <source>
        <strain evidence="8">SpSt-418</strain>
    </source>
</reference>
<keyword evidence="2 7" id="KW-1003">Cell membrane</keyword>
<evidence type="ECO:0000256" key="4">
    <source>
        <dbReference type="ARBA" id="ARBA00022692"/>
    </source>
</evidence>
<feature type="binding site" evidence="7">
    <location>
        <position position="145"/>
    </location>
    <ligand>
        <name>a 1,2-diacyl-sn-glycero-3-phospho-(1'-sn-glycerol)</name>
        <dbReference type="ChEBI" id="CHEBI:64716"/>
    </ligand>
</feature>
<dbReference type="EMBL" id="DSRU01000339">
    <property type="protein sequence ID" value="HFN00717.1"/>
    <property type="molecule type" value="Genomic_DNA"/>
</dbReference>
<dbReference type="GO" id="GO:0042158">
    <property type="term" value="P:lipoprotein biosynthetic process"/>
    <property type="evidence" value="ECO:0007669"/>
    <property type="project" value="UniProtKB-UniRule"/>
</dbReference>
<feature type="transmembrane region" description="Helical" evidence="7">
    <location>
        <begin position="186"/>
        <end position="205"/>
    </location>
</feature>
<feature type="transmembrane region" description="Helical" evidence="7">
    <location>
        <begin position="217"/>
        <end position="234"/>
    </location>
</feature>
<name>A0A7C3PL99_9CYAN</name>
<dbReference type="PANTHER" id="PTHR30589">
    <property type="entry name" value="PROLIPOPROTEIN DIACYLGLYCERYL TRANSFERASE"/>
    <property type="match status" value="1"/>
</dbReference>
<dbReference type="GO" id="GO:0008961">
    <property type="term" value="F:phosphatidylglycerol-prolipoprotein diacylglyceryl transferase activity"/>
    <property type="evidence" value="ECO:0007669"/>
    <property type="project" value="UniProtKB-UniRule"/>
</dbReference>
<accession>A0A7C3PL99</accession>
<feature type="transmembrane region" description="Helical" evidence="7">
    <location>
        <begin position="96"/>
        <end position="118"/>
    </location>
</feature>
<proteinExistence type="inferred from homology"/>
<dbReference type="EC" id="2.5.1.145" evidence="7"/>